<dbReference type="Proteomes" id="UP001374893">
    <property type="component" value="Chromosome"/>
</dbReference>
<proteinExistence type="predicted"/>
<evidence type="ECO:0000313" key="1">
    <source>
        <dbReference type="EMBL" id="BCX46877.1"/>
    </source>
</evidence>
<organism evidence="1 2">
    <name type="scientific">Haloferula helveola</name>
    <dbReference type="NCBI Taxonomy" id="490095"/>
    <lineage>
        <taxon>Bacteria</taxon>
        <taxon>Pseudomonadati</taxon>
        <taxon>Verrucomicrobiota</taxon>
        <taxon>Verrucomicrobiia</taxon>
        <taxon>Verrucomicrobiales</taxon>
        <taxon>Verrucomicrobiaceae</taxon>
        <taxon>Haloferula</taxon>
    </lineage>
</organism>
<keyword evidence="2" id="KW-1185">Reference proteome</keyword>
<name>A0ABN6H1P6_9BACT</name>
<evidence type="ECO:0000313" key="2">
    <source>
        <dbReference type="Proteomes" id="UP001374893"/>
    </source>
</evidence>
<dbReference type="InterPro" id="IPR006311">
    <property type="entry name" value="TAT_signal"/>
</dbReference>
<protein>
    <submittedName>
        <fullName evidence="1">Uncharacterized protein</fullName>
    </submittedName>
</protein>
<sequence length="253" mass="27834">MNDPLTPANRRAFLLTGGALLGGSMLNRSHAAEVQDRGGMFINSQNLDHDTTPGQCVMRESFGPDSSYPFEAGDREIQWFYDMRSQISVMTDNGRAPSRGPHRMAIVHVLATARIYLGEKGGQPGPLEGLEWALEPVSLAFVAERRGDRIEIEGPAGPLTGERLGMKVGLDFKVEEIVDGKAVDWGNSRMHDPLHGVSVAFDALEPDFSKFDLEAPFQALEKRMKLEQGSIRRSTPAGSNNGMHPIRFFAVDR</sequence>
<gene>
    <name evidence="1" type="ORF">HAHE_07850</name>
</gene>
<dbReference type="RefSeq" id="WP_338688798.1">
    <property type="nucleotide sequence ID" value="NZ_AP024702.1"/>
</dbReference>
<dbReference type="PROSITE" id="PS51318">
    <property type="entry name" value="TAT"/>
    <property type="match status" value="1"/>
</dbReference>
<reference evidence="1 2" key="1">
    <citation type="submission" date="2021-06" db="EMBL/GenBank/DDBJ databases">
        <title>Complete genome of Haloferula helveola possessing various polysaccharide degrading enzymes.</title>
        <authorList>
            <person name="Takami H."/>
            <person name="Huang C."/>
            <person name="Hamasaki K."/>
        </authorList>
    </citation>
    <scope>NUCLEOTIDE SEQUENCE [LARGE SCALE GENOMIC DNA]</scope>
    <source>
        <strain evidence="1 2">CN-1</strain>
    </source>
</reference>
<dbReference type="EMBL" id="AP024702">
    <property type="protein sequence ID" value="BCX46877.1"/>
    <property type="molecule type" value="Genomic_DNA"/>
</dbReference>
<accession>A0ABN6H1P6</accession>